<feature type="compositionally biased region" description="Polar residues" evidence="1">
    <location>
        <begin position="225"/>
        <end position="243"/>
    </location>
</feature>
<feature type="compositionally biased region" description="Acidic residues" evidence="1">
    <location>
        <begin position="316"/>
        <end position="331"/>
    </location>
</feature>
<dbReference type="Proteomes" id="UP001497453">
    <property type="component" value="Chromosome 2"/>
</dbReference>
<name>A0ABP1D5X5_9APHY</name>
<keyword evidence="4" id="KW-1185">Reference proteome</keyword>
<feature type="domain" description="Transcription regulator Rua1 C-terminal" evidence="2">
    <location>
        <begin position="382"/>
        <end position="505"/>
    </location>
</feature>
<evidence type="ECO:0000259" key="2">
    <source>
        <dbReference type="Pfam" id="PF14616"/>
    </source>
</evidence>
<reference evidence="4" key="1">
    <citation type="submission" date="2024-04" db="EMBL/GenBank/DDBJ databases">
        <authorList>
            <person name="Shaw F."/>
            <person name="Minotto A."/>
        </authorList>
    </citation>
    <scope>NUCLEOTIDE SEQUENCE [LARGE SCALE GENOMIC DNA]</scope>
</reference>
<dbReference type="InterPro" id="IPR028012">
    <property type="entry name" value="Rua1_C"/>
</dbReference>
<accession>A0ABP1D5X5</accession>
<dbReference type="EMBL" id="OZ037945">
    <property type="protein sequence ID" value="CAL1702433.1"/>
    <property type="molecule type" value="Genomic_DNA"/>
</dbReference>
<evidence type="ECO:0000256" key="1">
    <source>
        <dbReference type="SAM" id="MobiDB-lite"/>
    </source>
</evidence>
<organism evidence="3 4">
    <name type="scientific">Somion occarium</name>
    <dbReference type="NCBI Taxonomy" id="3059160"/>
    <lineage>
        <taxon>Eukaryota</taxon>
        <taxon>Fungi</taxon>
        <taxon>Dikarya</taxon>
        <taxon>Basidiomycota</taxon>
        <taxon>Agaricomycotina</taxon>
        <taxon>Agaricomycetes</taxon>
        <taxon>Polyporales</taxon>
        <taxon>Cerrenaceae</taxon>
        <taxon>Somion</taxon>
    </lineage>
</organism>
<proteinExistence type="predicted"/>
<feature type="region of interest" description="Disordered" evidence="1">
    <location>
        <begin position="83"/>
        <end position="109"/>
    </location>
</feature>
<gene>
    <name evidence="3" type="ORF">GFSPODELE1_LOCUS4042</name>
</gene>
<dbReference type="PANTHER" id="PTHR28125">
    <property type="entry name" value="MEIOTIC EXPRESSION UP-REGULATED PROTEIN 26"/>
    <property type="match status" value="1"/>
</dbReference>
<evidence type="ECO:0000313" key="3">
    <source>
        <dbReference type="EMBL" id="CAL1702433.1"/>
    </source>
</evidence>
<sequence>MDHAKSFSEDVYDIQRELTFISPSSHPLMGSIVHENNDWTVGHFQSSSLHGISPYDGNRSRPIRSYTSLLAADALLNLAGSSPQSPFFPSPPSQAHTHTPQSTLFPNSPSDHLKMTEQFPGTPLHHLFSSSPAYWNLGVSSVSPIIRTTSSPHRASQSTNSVGSSTVYSRSRKLSSASRLQFAYAMDDTLSPLTNISSAMSTPSSAADVAPPLPRGRQKTRGDATATTDSNTIGYNDSPAYTDSPSPRRSARNTRTRTSRTSVPPRAPQPSSTAMARPTASSVKRKASSSRGGNSKRSRVEPESNSAPAGASSNLSDDDQEDHSDDSDGDSPEGYPMRTFPSNVEINPDFPLLYRKFHISSFREGENRKSGLAGSTWNEPRDAFDLYTPRYVKGRGNTKVGLCPICCESVKRGGAGKKLWLSMKFSAFNYHMQYSHGISPLSKAPFSPPVAFQLTDQPSALKNQKTKILKGKCHKCQKWVPVEGPKEVETKVREIFWWKHAVTCHRGSTLNSECDIFVVDDLYTAALEEESGA</sequence>
<feature type="region of interest" description="Disordered" evidence="1">
    <location>
        <begin position="196"/>
        <end position="343"/>
    </location>
</feature>
<feature type="compositionally biased region" description="Polar residues" evidence="1">
    <location>
        <begin position="303"/>
        <end position="315"/>
    </location>
</feature>
<feature type="compositionally biased region" description="Basic residues" evidence="1">
    <location>
        <begin position="249"/>
        <end position="258"/>
    </location>
</feature>
<feature type="region of interest" description="Disordered" evidence="1">
    <location>
        <begin position="149"/>
        <end position="170"/>
    </location>
</feature>
<feature type="compositionally biased region" description="Polar residues" evidence="1">
    <location>
        <begin position="149"/>
        <end position="168"/>
    </location>
</feature>
<evidence type="ECO:0000313" key="4">
    <source>
        <dbReference type="Proteomes" id="UP001497453"/>
    </source>
</evidence>
<protein>
    <recommendedName>
        <fullName evidence="2">Transcription regulator Rua1 C-terminal domain-containing protein</fullName>
    </recommendedName>
</protein>
<feature type="compositionally biased region" description="Polar residues" evidence="1">
    <location>
        <begin position="95"/>
        <end position="109"/>
    </location>
</feature>
<dbReference type="PANTHER" id="PTHR28125:SF2">
    <property type="entry name" value="MEIOTIC EXPRESSION UP-REGULATED PROTEIN 26"/>
    <property type="match status" value="1"/>
</dbReference>
<feature type="compositionally biased region" description="Polar residues" evidence="1">
    <location>
        <begin position="196"/>
        <end position="205"/>
    </location>
</feature>
<dbReference type="Pfam" id="PF14616">
    <property type="entry name" value="Rua1_C"/>
    <property type="match status" value="1"/>
</dbReference>